<keyword evidence="1" id="KW-0472">Membrane</keyword>
<dbReference type="GeneID" id="60431629"/>
<organism evidence="2 3">
    <name type="scientific">Haloferax sulfurifontis</name>
    <dbReference type="NCBI Taxonomy" id="255616"/>
    <lineage>
        <taxon>Archaea</taxon>
        <taxon>Methanobacteriati</taxon>
        <taxon>Methanobacteriota</taxon>
        <taxon>Stenosarchaea group</taxon>
        <taxon>Halobacteria</taxon>
        <taxon>Halobacteriales</taxon>
        <taxon>Haloferacaceae</taxon>
        <taxon>Haloferax</taxon>
    </lineage>
</organism>
<keyword evidence="1" id="KW-0812">Transmembrane</keyword>
<dbReference type="AlphaFoldDB" id="A0A830DQS7"/>
<dbReference type="RefSeq" id="WP_007275755.1">
    <property type="nucleotide sequence ID" value="NZ_BMCI01000002.1"/>
</dbReference>
<comment type="caution">
    <text evidence="2">The sequence shown here is derived from an EMBL/GenBank/DDBJ whole genome shotgun (WGS) entry which is preliminary data.</text>
</comment>
<reference evidence="2" key="1">
    <citation type="journal article" date="2014" name="Int. J. Syst. Evol. Microbiol.">
        <title>Complete genome sequence of Corynebacterium casei LMG S-19264T (=DSM 44701T), isolated from a smear-ripened cheese.</title>
        <authorList>
            <consortium name="US DOE Joint Genome Institute (JGI-PGF)"/>
            <person name="Walter F."/>
            <person name="Albersmeier A."/>
            <person name="Kalinowski J."/>
            <person name="Ruckert C."/>
        </authorList>
    </citation>
    <scope>NUCLEOTIDE SEQUENCE</scope>
    <source>
        <strain evidence="2">CCM 7217</strain>
    </source>
</reference>
<dbReference type="EMBL" id="BMCI01000002">
    <property type="protein sequence ID" value="GGC55106.1"/>
    <property type="molecule type" value="Genomic_DNA"/>
</dbReference>
<dbReference type="Proteomes" id="UP000646833">
    <property type="component" value="Unassembled WGS sequence"/>
</dbReference>
<evidence type="ECO:0000256" key="1">
    <source>
        <dbReference type="SAM" id="Phobius"/>
    </source>
</evidence>
<evidence type="ECO:0000313" key="2">
    <source>
        <dbReference type="EMBL" id="GGC55106.1"/>
    </source>
</evidence>
<feature type="transmembrane region" description="Helical" evidence="1">
    <location>
        <begin position="27"/>
        <end position="47"/>
    </location>
</feature>
<sequence length="53" mass="5785">MDATLEHRLEVIIALLFLLLTIEVYRLAGYFGVAFVIVATLITFGLGSKPSST</sequence>
<gene>
    <name evidence="2" type="ORF">GCM10007209_16080</name>
</gene>
<name>A0A830DQS7_9EURY</name>
<evidence type="ECO:0000313" key="3">
    <source>
        <dbReference type="Proteomes" id="UP000646833"/>
    </source>
</evidence>
<keyword evidence="1" id="KW-1133">Transmembrane helix</keyword>
<accession>A0A830DQS7</accession>
<protein>
    <submittedName>
        <fullName evidence="2">Uncharacterized protein</fullName>
    </submittedName>
</protein>
<reference evidence="2" key="2">
    <citation type="submission" date="2020-09" db="EMBL/GenBank/DDBJ databases">
        <authorList>
            <person name="Sun Q."/>
            <person name="Sedlacek I."/>
        </authorList>
    </citation>
    <scope>NUCLEOTIDE SEQUENCE</scope>
    <source>
        <strain evidence="2">CCM 7217</strain>
    </source>
</reference>
<proteinExistence type="predicted"/>